<proteinExistence type="predicted"/>
<dbReference type="EMBL" id="JBHRXY010000001">
    <property type="protein sequence ID" value="MFC3628184.1"/>
    <property type="molecule type" value="Genomic_DNA"/>
</dbReference>
<comment type="caution">
    <text evidence="1">The sequence shown here is derived from an EMBL/GenBank/DDBJ whole genome shotgun (WGS) entry which is preliminary data.</text>
</comment>
<keyword evidence="2" id="KW-1185">Reference proteome</keyword>
<organism evidence="1 2">
    <name type="scientific">Paracoccus angustae</name>
    <dbReference type="NCBI Taxonomy" id="1671480"/>
    <lineage>
        <taxon>Bacteria</taxon>
        <taxon>Pseudomonadati</taxon>
        <taxon>Pseudomonadota</taxon>
        <taxon>Alphaproteobacteria</taxon>
        <taxon>Rhodobacterales</taxon>
        <taxon>Paracoccaceae</taxon>
        <taxon>Paracoccus</taxon>
    </lineage>
</organism>
<reference evidence="2" key="1">
    <citation type="journal article" date="2019" name="Int. J. Syst. Evol. Microbiol.">
        <title>The Global Catalogue of Microorganisms (GCM) 10K type strain sequencing project: providing services to taxonomists for standard genome sequencing and annotation.</title>
        <authorList>
            <consortium name="The Broad Institute Genomics Platform"/>
            <consortium name="The Broad Institute Genome Sequencing Center for Infectious Disease"/>
            <person name="Wu L."/>
            <person name="Ma J."/>
        </authorList>
    </citation>
    <scope>NUCLEOTIDE SEQUENCE [LARGE SCALE GENOMIC DNA]</scope>
    <source>
        <strain evidence="2">KCTC 42473</strain>
    </source>
</reference>
<gene>
    <name evidence="1" type="ORF">ACFOM8_01855</name>
</gene>
<evidence type="ECO:0000313" key="2">
    <source>
        <dbReference type="Proteomes" id="UP001595539"/>
    </source>
</evidence>
<dbReference type="RefSeq" id="WP_377758766.1">
    <property type="nucleotide sequence ID" value="NZ_JBHRXY010000001.1"/>
</dbReference>
<evidence type="ECO:0000313" key="1">
    <source>
        <dbReference type="EMBL" id="MFC3628184.1"/>
    </source>
</evidence>
<dbReference type="Proteomes" id="UP001595539">
    <property type="component" value="Unassembled WGS sequence"/>
</dbReference>
<name>A0ABV7TZU7_9RHOB</name>
<protein>
    <submittedName>
        <fullName evidence="1">Uncharacterized protein</fullName>
    </submittedName>
</protein>
<sequence>MIETGWHWRTSAACNRVLCGTMHEPLCSRAWRRGWHLFIECMAVAFRDPVHCEDVHLRWLAAQVYDPPPVTGRHHPDPGY</sequence>
<accession>A0ABV7TZU7</accession>